<dbReference type="InterPro" id="IPR040690">
    <property type="entry name" value="FtsX_ECD"/>
</dbReference>
<keyword evidence="1" id="KW-0131">Cell cycle</keyword>
<sequence length="294" mass="31165">MSLSFVLKEGFSSIGRAKLPAAITVAISFFSLVLLGLFGTVSLSFYDLIQELRGRVELEVFFSDSMNNDAAGSATEKMKGLAGVEEVSFVSREEAARIFSGEFGEDVVAILGSNPLPRSARISVQPGYASADSLALMVPAIREVAPGSDIRYNKAFLGQIEENARLFTFVTGALGILISVATVVMIGYTIRLAMHARQEKIRTMRLVGASGSIIAAPYIIEGALQGLLSGLLAAGALALLFELGIARYEPALYMVLRSSALLIYPSVVLLGLCLGFMGSAASVGRSLRLVVKKG</sequence>
<evidence type="ECO:0000259" key="3">
    <source>
        <dbReference type="Pfam" id="PF18075"/>
    </source>
</evidence>
<feature type="transmembrane region" description="Helical" evidence="2">
    <location>
        <begin position="166"/>
        <end position="190"/>
    </location>
</feature>
<dbReference type="EMBL" id="WUBZ01000012">
    <property type="protein sequence ID" value="MWV54440.1"/>
    <property type="molecule type" value="Genomic_DNA"/>
</dbReference>
<feature type="domain" description="FtsX extracellular" evidence="3">
    <location>
        <begin position="56"/>
        <end position="127"/>
    </location>
</feature>
<proteinExistence type="inferred from homology"/>
<dbReference type="Pfam" id="PF18075">
    <property type="entry name" value="FtsX_ECD"/>
    <property type="match status" value="1"/>
</dbReference>
<keyword evidence="1 2" id="KW-0472">Membrane</keyword>
<dbReference type="Proteomes" id="UP000489351">
    <property type="component" value="Unassembled WGS sequence"/>
</dbReference>
<protein>
    <recommendedName>
        <fullName evidence="1">Cell division protein FtsX</fullName>
    </recommendedName>
</protein>
<feature type="transmembrane region" description="Helical" evidence="2">
    <location>
        <begin position="21"/>
        <end position="46"/>
    </location>
</feature>
<accession>A0ABW9UN12</accession>
<evidence type="ECO:0000313" key="5">
    <source>
        <dbReference type="Proteomes" id="UP000489351"/>
    </source>
</evidence>
<keyword evidence="1" id="KW-0132">Cell division</keyword>
<dbReference type="PANTHER" id="PTHR47755:SF1">
    <property type="entry name" value="CELL DIVISION PROTEIN FTSX"/>
    <property type="match status" value="1"/>
</dbReference>
<evidence type="ECO:0000256" key="2">
    <source>
        <dbReference type="SAM" id="Phobius"/>
    </source>
</evidence>
<organism evidence="4 5">
    <name type="scientific">Chlorobium phaeovibrioides</name>
    <dbReference type="NCBI Taxonomy" id="1094"/>
    <lineage>
        <taxon>Bacteria</taxon>
        <taxon>Pseudomonadati</taxon>
        <taxon>Chlorobiota</taxon>
        <taxon>Chlorobiia</taxon>
        <taxon>Chlorobiales</taxon>
        <taxon>Chlorobiaceae</taxon>
        <taxon>Chlorobium/Pelodictyon group</taxon>
        <taxon>Chlorobium</taxon>
    </lineage>
</organism>
<name>A0ABW9UN12_CHLPH</name>
<reference evidence="4 5" key="1">
    <citation type="submission" date="2019-11" db="EMBL/GenBank/DDBJ databases">
        <title>Green- and brown-colored morphotypes of Chlorobia in the stratified aquatic ecosystems of Kandalaksha Gulf (White Sea): A model for study of the accessory genome evolution.</title>
        <authorList>
            <person name="Grouzdev D.S."/>
        </authorList>
    </citation>
    <scope>NUCLEOTIDE SEQUENCE [LARGE SCALE GENOMIC DNA]</scope>
    <source>
        <strain evidence="4 5">ZM</strain>
    </source>
</reference>
<keyword evidence="2" id="KW-0812">Transmembrane</keyword>
<keyword evidence="5" id="KW-1185">Reference proteome</keyword>
<keyword evidence="1" id="KW-1003">Cell membrane</keyword>
<feature type="transmembrane region" description="Helical" evidence="2">
    <location>
        <begin position="202"/>
        <end position="220"/>
    </location>
</feature>
<evidence type="ECO:0000313" key="4">
    <source>
        <dbReference type="EMBL" id="MWV54440.1"/>
    </source>
</evidence>
<dbReference type="RefSeq" id="WP_160460107.1">
    <property type="nucleotide sequence ID" value="NZ_WUBZ01000012.1"/>
</dbReference>
<dbReference type="PANTHER" id="PTHR47755">
    <property type="entry name" value="CELL DIVISION PROTEIN FTSX"/>
    <property type="match status" value="1"/>
</dbReference>
<feature type="transmembrane region" description="Helical" evidence="2">
    <location>
        <begin position="226"/>
        <end position="248"/>
    </location>
</feature>
<gene>
    <name evidence="4" type="ORF">GJ685_05100</name>
</gene>
<dbReference type="PIRSF" id="PIRSF003097">
    <property type="entry name" value="FtsX"/>
    <property type="match status" value="1"/>
</dbReference>
<feature type="transmembrane region" description="Helical" evidence="2">
    <location>
        <begin position="260"/>
        <end position="281"/>
    </location>
</feature>
<keyword evidence="2" id="KW-1133">Transmembrane helix</keyword>
<comment type="caution">
    <text evidence="4">The sequence shown here is derived from an EMBL/GenBank/DDBJ whole genome shotgun (WGS) entry which is preliminary data.</text>
</comment>
<dbReference type="InterPro" id="IPR004513">
    <property type="entry name" value="FtsX"/>
</dbReference>
<evidence type="ECO:0000256" key="1">
    <source>
        <dbReference type="PIRNR" id="PIRNR003097"/>
    </source>
</evidence>
<dbReference type="Gene3D" id="3.30.70.3040">
    <property type="match status" value="1"/>
</dbReference>
<comment type="similarity">
    <text evidence="1">Belongs to the ABC-4 integral membrane protein family. FtsX subfamily.</text>
</comment>